<gene>
    <name evidence="6" type="ORF">JF625_23975</name>
</gene>
<dbReference type="PANTHER" id="PTHR46847:SF1">
    <property type="entry name" value="D-ALLOSE-BINDING PERIPLASMIC PROTEIN-RELATED"/>
    <property type="match status" value="1"/>
</dbReference>
<feature type="chain" id="PRO_5037741359" evidence="4">
    <location>
        <begin position="23"/>
        <end position="221"/>
    </location>
</feature>
<dbReference type="SUPFAM" id="SSF53822">
    <property type="entry name" value="Periplasmic binding protein-like I"/>
    <property type="match status" value="1"/>
</dbReference>
<evidence type="ECO:0000256" key="4">
    <source>
        <dbReference type="SAM" id="SignalP"/>
    </source>
</evidence>
<dbReference type="Pfam" id="PF13407">
    <property type="entry name" value="Peripla_BP_4"/>
    <property type="match status" value="1"/>
</dbReference>
<feature type="signal peptide" evidence="4">
    <location>
        <begin position="1"/>
        <end position="22"/>
    </location>
</feature>
<evidence type="ECO:0000256" key="3">
    <source>
        <dbReference type="ARBA" id="ARBA00022729"/>
    </source>
</evidence>
<accession>A0A952FTX6</accession>
<evidence type="ECO:0000256" key="2">
    <source>
        <dbReference type="ARBA" id="ARBA00007639"/>
    </source>
</evidence>
<reference evidence="6" key="1">
    <citation type="submission" date="2020-06" db="EMBL/GenBank/DDBJ databases">
        <title>Stable isotope informed genome-resolved metagenomics uncovers potential trophic interactions in rhizosphere soil.</title>
        <authorList>
            <person name="Starr E.P."/>
            <person name="Shi S."/>
            <person name="Blazewicz S.J."/>
            <person name="Koch B.J."/>
            <person name="Probst A.J."/>
            <person name="Hungate B.A."/>
            <person name="Pett-Ridge J."/>
            <person name="Firestone M.K."/>
            <person name="Banfield J.F."/>
        </authorList>
    </citation>
    <scope>NUCLEOTIDE SEQUENCE</scope>
    <source>
        <strain evidence="6">YM_69_17</strain>
    </source>
</reference>
<evidence type="ECO:0000313" key="6">
    <source>
        <dbReference type="EMBL" id="MBW8728191.1"/>
    </source>
</evidence>
<dbReference type="GO" id="GO:0030313">
    <property type="term" value="C:cell envelope"/>
    <property type="evidence" value="ECO:0007669"/>
    <property type="project" value="UniProtKB-SubCell"/>
</dbReference>
<name>A0A952FTX6_9PROT</name>
<evidence type="ECO:0000259" key="5">
    <source>
        <dbReference type="Pfam" id="PF13407"/>
    </source>
</evidence>
<organism evidence="6 7">
    <name type="scientific">Inquilinus limosus</name>
    <dbReference type="NCBI Taxonomy" id="171674"/>
    <lineage>
        <taxon>Bacteria</taxon>
        <taxon>Pseudomonadati</taxon>
        <taxon>Pseudomonadota</taxon>
        <taxon>Alphaproteobacteria</taxon>
        <taxon>Rhodospirillales</taxon>
        <taxon>Rhodospirillaceae</taxon>
        <taxon>Inquilinus</taxon>
    </lineage>
</organism>
<evidence type="ECO:0000313" key="7">
    <source>
        <dbReference type="Proteomes" id="UP000700706"/>
    </source>
</evidence>
<feature type="non-terminal residue" evidence="6">
    <location>
        <position position="221"/>
    </location>
</feature>
<comment type="caution">
    <text evidence="6">The sequence shown here is derived from an EMBL/GenBank/DDBJ whole genome shotgun (WGS) entry which is preliminary data.</text>
</comment>
<dbReference type="Gene3D" id="3.40.50.2300">
    <property type="match status" value="2"/>
</dbReference>
<comment type="subcellular location">
    <subcellularLocation>
        <location evidence="1">Cell envelope</location>
    </subcellularLocation>
</comment>
<keyword evidence="3 4" id="KW-0732">Signal</keyword>
<dbReference type="EMBL" id="JAEKLZ010000370">
    <property type="protein sequence ID" value="MBW8728191.1"/>
    <property type="molecule type" value="Genomic_DNA"/>
</dbReference>
<protein>
    <submittedName>
        <fullName evidence="6">Substrate-binding domain-containing protein</fullName>
    </submittedName>
</protein>
<sequence length="221" mass="22556">MRRTLALAALLAAFAPAATGLAEEPFYKDRLALDLSAPLPGPDGSAPTPAKDLSLSDAEIGTLKSGGHKAALLWHGGGDWVNAVTAGAKARFAELGIEVVATADAQYDPAKQANDIETAMALQPDVILTLILDPVQGAAALKPAVAKGVTTVLLSNPVQGFAAGKDYVGIVTDDIAGMGTAAAGLMNDALGGKGAVGFIYHDAKYFITNGRDNGFRATLEQ</sequence>
<dbReference type="PANTHER" id="PTHR46847">
    <property type="entry name" value="D-ALLOSE-BINDING PERIPLASMIC PROTEIN-RELATED"/>
    <property type="match status" value="1"/>
</dbReference>
<comment type="similarity">
    <text evidence="2">Belongs to the bacterial solute-binding protein 2 family.</text>
</comment>
<proteinExistence type="inferred from homology"/>
<dbReference type="AlphaFoldDB" id="A0A952FTX6"/>
<dbReference type="Proteomes" id="UP000700706">
    <property type="component" value="Unassembled WGS sequence"/>
</dbReference>
<feature type="domain" description="Periplasmic binding protein" evidence="5">
    <location>
        <begin position="75"/>
        <end position="221"/>
    </location>
</feature>
<dbReference type="GO" id="GO:0030246">
    <property type="term" value="F:carbohydrate binding"/>
    <property type="evidence" value="ECO:0007669"/>
    <property type="project" value="UniProtKB-ARBA"/>
</dbReference>
<dbReference type="InterPro" id="IPR025997">
    <property type="entry name" value="SBP_2_dom"/>
</dbReference>
<evidence type="ECO:0000256" key="1">
    <source>
        <dbReference type="ARBA" id="ARBA00004196"/>
    </source>
</evidence>
<dbReference type="InterPro" id="IPR028082">
    <property type="entry name" value="Peripla_BP_I"/>
</dbReference>